<proteinExistence type="predicted"/>
<keyword evidence="4" id="KW-1185">Reference proteome</keyword>
<feature type="domain" description="DUF3887" evidence="2">
    <location>
        <begin position="37"/>
        <end position="125"/>
    </location>
</feature>
<dbReference type="Pfam" id="PF13026">
    <property type="entry name" value="DUF3887"/>
    <property type="match status" value="1"/>
</dbReference>
<dbReference type="EMBL" id="WOCA01000020">
    <property type="protein sequence ID" value="MUK90370.1"/>
    <property type="molecule type" value="Genomic_DNA"/>
</dbReference>
<dbReference type="AlphaFoldDB" id="A0A6N8FL49"/>
<dbReference type="PROSITE" id="PS51257">
    <property type="entry name" value="PROKAR_LIPOPROTEIN"/>
    <property type="match status" value="1"/>
</dbReference>
<reference evidence="3 4" key="1">
    <citation type="submission" date="2019-11" db="EMBL/GenBank/DDBJ databases">
        <authorList>
            <person name="Li X."/>
        </authorList>
    </citation>
    <scope>NUCLEOTIDE SEQUENCE [LARGE SCALE GENOMIC DNA]</scope>
    <source>
        <strain evidence="3 4">L9</strain>
    </source>
</reference>
<evidence type="ECO:0000256" key="1">
    <source>
        <dbReference type="SAM" id="SignalP"/>
    </source>
</evidence>
<keyword evidence="1" id="KW-0732">Signal</keyword>
<evidence type="ECO:0000259" key="2">
    <source>
        <dbReference type="Pfam" id="PF13026"/>
    </source>
</evidence>
<name>A0A6N8FL49_9BACI</name>
<accession>A0A6N8FL49</accession>
<feature type="chain" id="PRO_5038821708" evidence="1">
    <location>
        <begin position="22"/>
        <end position="128"/>
    </location>
</feature>
<dbReference type="RefSeq" id="WP_155671093.1">
    <property type="nucleotide sequence ID" value="NZ_WOCA01000020.1"/>
</dbReference>
<comment type="caution">
    <text evidence="3">The sequence shown here is derived from an EMBL/GenBank/DDBJ whole genome shotgun (WGS) entry which is preliminary data.</text>
</comment>
<sequence>MKKILLPIFIVALMLMLVACSGEENSDSTTEKYIEQAEKVISLLNENNYEEVYAKFNDEMKQSLTLENMNTFTPLLEESGDFVEIDQSSVEEKDGYFVTVVVAKYTNQNRVFTISFSDNEEIAGLFVK</sequence>
<protein>
    <submittedName>
        <fullName evidence="3">DUF3887 domain-containing protein</fullName>
    </submittedName>
</protein>
<dbReference type="Gene3D" id="3.10.450.590">
    <property type="match status" value="1"/>
</dbReference>
<feature type="signal peptide" evidence="1">
    <location>
        <begin position="1"/>
        <end position="21"/>
    </location>
</feature>
<evidence type="ECO:0000313" key="4">
    <source>
        <dbReference type="Proteomes" id="UP000469125"/>
    </source>
</evidence>
<gene>
    <name evidence="3" type="ORF">GMD78_18510</name>
</gene>
<organism evidence="3 4">
    <name type="scientific">Ornithinibacillus caprae</name>
    <dbReference type="NCBI Taxonomy" id="2678566"/>
    <lineage>
        <taxon>Bacteria</taxon>
        <taxon>Bacillati</taxon>
        <taxon>Bacillota</taxon>
        <taxon>Bacilli</taxon>
        <taxon>Bacillales</taxon>
        <taxon>Bacillaceae</taxon>
        <taxon>Ornithinibacillus</taxon>
    </lineage>
</organism>
<evidence type="ECO:0000313" key="3">
    <source>
        <dbReference type="EMBL" id="MUK90370.1"/>
    </source>
</evidence>
<dbReference type="InterPro" id="IPR024981">
    <property type="entry name" value="DUF3887"/>
</dbReference>
<dbReference type="Proteomes" id="UP000469125">
    <property type="component" value="Unassembled WGS sequence"/>
</dbReference>